<dbReference type="Pfam" id="PF00571">
    <property type="entry name" value="CBS"/>
    <property type="match status" value="2"/>
</dbReference>
<evidence type="ECO:0000313" key="4">
    <source>
        <dbReference type="Proteomes" id="UP000005695"/>
    </source>
</evidence>
<keyword evidence="4" id="KW-1185">Reference proteome</keyword>
<feature type="domain" description="CBS" evidence="2">
    <location>
        <begin position="7"/>
        <end position="70"/>
    </location>
</feature>
<evidence type="ECO:0000259" key="2">
    <source>
        <dbReference type="PROSITE" id="PS51371"/>
    </source>
</evidence>
<reference evidence="3" key="2">
    <citation type="submission" date="2006-05" db="EMBL/GenBank/DDBJ databases">
        <title>Sequencing of the draft genome and assembly of Desulfuromonas acetoxidans DSM 684.</title>
        <authorList>
            <consortium name="US DOE Joint Genome Institute (JGI-PGF)"/>
            <person name="Copeland A."/>
            <person name="Lucas S."/>
            <person name="Lapidus A."/>
            <person name="Barry K."/>
            <person name="Detter J.C."/>
            <person name="Glavina del Rio T."/>
            <person name="Hammon N."/>
            <person name="Israni S."/>
            <person name="Dalin E."/>
            <person name="Tice H."/>
            <person name="Bruce D."/>
            <person name="Pitluck S."/>
            <person name="Richardson P."/>
        </authorList>
    </citation>
    <scope>NUCLEOTIDE SEQUENCE [LARGE SCALE GENOMIC DNA]</scope>
    <source>
        <strain evidence="3">DSM 684</strain>
    </source>
</reference>
<gene>
    <name evidence="3" type="ORF">Dace_2644</name>
</gene>
<dbReference type="Gene3D" id="3.10.580.10">
    <property type="entry name" value="CBS-domain"/>
    <property type="match status" value="1"/>
</dbReference>
<dbReference type="SMART" id="SM00116">
    <property type="entry name" value="CBS"/>
    <property type="match status" value="2"/>
</dbReference>
<evidence type="ECO:0000313" key="3">
    <source>
        <dbReference type="EMBL" id="EAT16549.1"/>
    </source>
</evidence>
<organism evidence="3 4">
    <name type="scientific">Desulfuromonas acetoxidans (strain DSM 684 / 11070)</name>
    <dbReference type="NCBI Taxonomy" id="281689"/>
    <lineage>
        <taxon>Bacteria</taxon>
        <taxon>Pseudomonadati</taxon>
        <taxon>Thermodesulfobacteriota</taxon>
        <taxon>Desulfuromonadia</taxon>
        <taxon>Desulfuromonadales</taxon>
        <taxon>Desulfuromonadaceae</taxon>
        <taxon>Desulfuromonas</taxon>
    </lineage>
</organism>
<dbReference type="AlphaFoldDB" id="Q1K290"/>
<comment type="caution">
    <text evidence="3">The sequence shown here is derived from an EMBL/GenBank/DDBJ whole genome shotgun (WGS) entry which is preliminary data.</text>
</comment>
<reference evidence="3" key="1">
    <citation type="submission" date="2006-05" db="EMBL/GenBank/DDBJ databases">
        <title>Annotation of the draft genome assembly of Desulfuromonas acetoxidans DSM 684.</title>
        <authorList>
            <consortium name="US DOE Joint Genome Institute (JGI-ORNL)"/>
            <person name="Larimer F."/>
            <person name="Land M."/>
            <person name="Hauser L."/>
        </authorList>
    </citation>
    <scope>NUCLEOTIDE SEQUENCE [LARGE SCALE GENOMIC DNA]</scope>
    <source>
        <strain evidence="3">DSM 684</strain>
    </source>
</reference>
<dbReference type="InterPro" id="IPR000644">
    <property type="entry name" value="CBS_dom"/>
</dbReference>
<dbReference type="InterPro" id="IPR046342">
    <property type="entry name" value="CBS_dom_sf"/>
</dbReference>
<evidence type="ECO:0000256" key="1">
    <source>
        <dbReference type="PROSITE-ProRule" id="PRU00703"/>
    </source>
</evidence>
<dbReference type="OrthoDB" id="5454570at2"/>
<dbReference type="EMBL" id="AAEW02000004">
    <property type="protein sequence ID" value="EAT16549.1"/>
    <property type="molecule type" value="Genomic_DNA"/>
</dbReference>
<dbReference type="SUPFAM" id="SSF54631">
    <property type="entry name" value="CBS-domain pair"/>
    <property type="match status" value="1"/>
</dbReference>
<dbReference type="RefSeq" id="WP_005998536.1">
    <property type="nucleotide sequence ID" value="NZ_AAEW02000004.1"/>
</dbReference>
<accession>Q1K290</accession>
<name>Q1K290_DESA6</name>
<dbReference type="PROSITE" id="PS51371">
    <property type="entry name" value="CBS"/>
    <property type="match status" value="2"/>
</dbReference>
<sequence>MKISEIMQRIEDRDIPCVQEHCAISEVVEVAVRFPHSRLVYVVDKQCKLLGAITIGALLRFLYPYHYDDKIHSRDILRRLSVKKAADLMSHGNVKASPEESVDTILKRMAKTGVKELAVVDDEGHILADITVVDLLAHSKPA</sequence>
<keyword evidence="1" id="KW-0129">CBS domain</keyword>
<feature type="domain" description="CBS" evidence="2">
    <location>
        <begin position="89"/>
        <end position="142"/>
    </location>
</feature>
<proteinExistence type="predicted"/>
<protein>
    <submittedName>
        <fullName evidence="3">CBS domain containing membrane protein</fullName>
    </submittedName>
</protein>
<dbReference type="Proteomes" id="UP000005695">
    <property type="component" value="Unassembled WGS sequence"/>
</dbReference>